<evidence type="ECO:0000256" key="1">
    <source>
        <dbReference type="SAM" id="MobiDB-lite"/>
    </source>
</evidence>
<evidence type="ECO:0000256" key="2">
    <source>
        <dbReference type="SAM" id="Phobius"/>
    </source>
</evidence>
<organism evidence="3 4">
    <name type="scientific">Streptomyces chrestomyceticus</name>
    <dbReference type="NCBI Taxonomy" id="68185"/>
    <lineage>
        <taxon>Bacteria</taxon>
        <taxon>Bacillati</taxon>
        <taxon>Actinomycetota</taxon>
        <taxon>Actinomycetes</taxon>
        <taxon>Kitasatosporales</taxon>
        <taxon>Streptomycetaceae</taxon>
        <taxon>Streptomyces</taxon>
    </lineage>
</organism>
<feature type="transmembrane region" description="Helical" evidence="2">
    <location>
        <begin position="363"/>
        <end position="380"/>
    </location>
</feature>
<comment type="caution">
    <text evidence="3">The sequence shown here is derived from an EMBL/GenBank/DDBJ whole genome shotgun (WGS) entry which is preliminary data.</text>
</comment>
<keyword evidence="2" id="KW-0472">Membrane</keyword>
<feature type="transmembrane region" description="Helical" evidence="2">
    <location>
        <begin position="46"/>
        <end position="67"/>
    </location>
</feature>
<feature type="compositionally biased region" description="Pro residues" evidence="1">
    <location>
        <begin position="20"/>
        <end position="34"/>
    </location>
</feature>
<accession>A0ABU7WK93</accession>
<name>A0ABU7WK93_9ACTN</name>
<feature type="transmembrane region" description="Helical" evidence="2">
    <location>
        <begin position="413"/>
        <end position="433"/>
    </location>
</feature>
<dbReference type="RefSeq" id="WP_331785055.1">
    <property type="nucleotide sequence ID" value="NZ_JAVFKM010000001.1"/>
</dbReference>
<gene>
    <name evidence="3" type="ORF">RB636_01730</name>
</gene>
<protein>
    <recommendedName>
        <fullName evidence="5">Integral membrane protein</fullName>
    </recommendedName>
</protein>
<feature type="transmembrane region" description="Helical" evidence="2">
    <location>
        <begin position="274"/>
        <end position="291"/>
    </location>
</feature>
<keyword evidence="2" id="KW-1133">Transmembrane helix</keyword>
<dbReference type="Proteomes" id="UP001348265">
    <property type="component" value="Unassembled WGS sequence"/>
</dbReference>
<keyword evidence="2" id="KW-0812">Transmembrane</keyword>
<sequence>MSTGTELAGHQAGGLAPGRTPLPPQTAPPPPAAPQRPAHRRADRRLAGLTLPCLVAAVFVVLHIFAFPASLFSNDSYRYARQAYEYLGDTRPEAQHKALVAYCKDEANRKYRGQLLDEMKFKEPRDPKAYARCMKGSAATGLKPNDPRYEEIFETRPLYPLLAAPFVGLMGAKSGLSAVSLIFTTAGGFFTLAALRRIGLGPKLAVLGQLLFYATPLATWGTLPLAEGPLLGMLGAMLFGAVSLIQGRIRTGAAVYAAALAVSAGVKYSSAQMAAALMACATLAMLVFVRRTRHRGTWWLLGLSAGAAAVIMLISKVWQLPGTTATLQDTFSKHWTTPEAVTPWQDLFELNRHFWWQWAQHQALAPMLVLPLGLALWGLWRRSAPLTLIVTGLGLTGIATVVAHPVYFQSERLYAAVWLVVVVGLPVLVDEAVERAVLRRCTSPAEALERDAAGAPRP</sequence>
<feature type="transmembrane region" description="Helical" evidence="2">
    <location>
        <begin position="387"/>
        <end position="407"/>
    </location>
</feature>
<evidence type="ECO:0000313" key="4">
    <source>
        <dbReference type="Proteomes" id="UP001348265"/>
    </source>
</evidence>
<evidence type="ECO:0000313" key="3">
    <source>
        <dbReference type="EMBL" id="MEF3111929.1"/>
    </source>
</evidence>
<reference evidence="3 4" key="1">
    <citation type="submission" date="2023-08" db="EMBL/GenBank/DDBJ databases">
        <authorList>
            <person name="Sharma P."/>
            <person name="Verma V."/>
            <person name="Mohan M.K."/>
            <person name="Dubey A.K."/>
        </authorList>
    </citation>
    <scope>NUCLEOTIDE SEQUENCE [LARGE SCALE GENOMIC DNA]</scope>
    <source>
        <strain evidence="3 4">ADP4</strain>
    </source>
</reference>
<keyword evidence="4" id="KW-1185">Reference proteome</keyword>
<proteinExistence type="predicted"/>
<feature type="region of interest" description="Disordered" evidence="1">
    <location>
        <begin position="1"/>
        <end position="41"/>
    </location>
</feature>
<dbReference type="EMBL" id="JAVFKM010000001">
    <property type="protein sequence ID" value="MEF3111929.1"/>
    <property type="molecule type" value="Genomic_DNA"/>
</dbReference>
<feature type="transmembrane region" description="Helical" evidence="2">
    <location>
        <begin position="204"/>
        <end position="223"/>
    </location>
</feature>
<feature type="transmembrane region" description="Helical" evidence="2">
    <location>
        <begin position="298"/>
        <end position="318"/>
    </location>
</feature>
<evidence type="ECO:0008006" key="5">
    <source>
        <dbReference type="Google" id="ProtNLM"/>
    </source>
</evidence>